<dbReference type="HOGENOM" id="CLU_063430_0_0_7"/>
<dbReference type="EC" id="2.1.1.72" evidence="2"/>
<dbReference type="Pfam" id="PF02086">
    <property type="entry name" value="MethyltransfD12"/>
    <property type="match status" value="1"/>
</dbReference>
<dbReference type="REBASE" id="16455">
    <property type="entry name" value="M.DolHORF821P"/>
</dbReference>
<dbReference type="eggNOG" id="COG0338">
    <property type="taxonomic scope" value="Bacteria"/>
</dbReference>
<dbReference type="GO" id="GO:0032259">
    <property type="term" value="P:methylation"/>
    <property type="evidence" value="ECO:0007669"/>
    <property type="project" value="UniProtKB-KW"/>
</dbReference>
<keyword evidence="3 7" id="KW-0489">Methyltransferase</keyword>
<keyword evidence="8" id="KW-1185">Reference proteome</keyword>
<organism evidence="7 8">
    <name type="scientific">Desulfosudis oleivorans (strain DSM 6200 / JCM 39069 / Hxd3)</name>
    <name type="common">Desulfococcus oleovorans</name>
    <dbReference type="NCBI Taxonomy" id="96561"/>
    <lineage>
        <taxon>Bacteria</taxon>
        <taxon>Pseudomonadati</taxon>
        <taxon>Thermodesulfobacteriota</taxon>
        <taxon>Desulfobacteria</taxon>
        <taxon>Desulfobacterales</taxon>
        <taxon>Desulfosudaceae</taxon>
        <taxon>Desulfosudis</taxon>
    </lineage>
</organism>
<dbReference type="EMBL" id="CP000859">
    <property type="protein sequence ID" value="ABW66631.1"/>
    <property type="molecule type" value="Genomic_DNA"/>
</dbReference>
<dbReference type="NCBIfam" id="TIGR00571">
    <property type="entry name" value="dam"/>
    <property type="match status" value="1"/>
</dbReference>
<comment type="catalytic activity">
    <reaction evidence="6">
        <text>a 2'-deoxyadenosine in DNA + S-adenosyl-L-methionine = an N(6)-methyl-2'-deoxyadenosine in DNA + S-adenosyl-L-homocysteine + H(+)</text>
        <dbReference type="Rhea" id="RHEA:15197"/>
        <dbReference type="Rhea" id="RHEA-COMP:12418"/>
        <dbReference type="Rhea" id="RHEA-COMP:12419"/>
        <dbReference type="ChEBI" id="CHEBI:15378"/>
        <dbReference type="ChEBI" id="CHEBI:57856"/>
        <dbReference type="ChEBI" id="CHEBI:59789"/>
        <dbReference type="ChEBI" id="CHEBI:90615"/>
        <dbReference type="ChEBI" id="CHEBI:90616"/>
        <dbReference type="EC" id="2.1.1.72"/>
    </reaction>
</comment>
<accession>A8ZVS2</accession>
<dbReference type="Proteomes" id="UP000008561">
    <property type="component" value="Chromosome"/>
</dbReference>
<dbReference type="PIRSF" id="PIRSF000398">
    <property type="entry name" value="M_m6A_EcoRV"/>
    <property type="match status" value="1"/>
</dbReference>
<evidence type="ECO:0000256" key="6">
    <source>
        <dbReference type="ARBA" id="ARBA00047942"/>
    </source>
</evidence>
<keyword evidence="4 7" id="KW-0808">Transferase</keyword>
<evidence type="ECO:0000313" key="7">
    <source>
        <dbReference type="EMBL" id="ABW66631.1"/>
    </source>
</evidence>
<evidence type="ECO:0000256" key="1">
    <source>
        <dbReference type="ARBA" id="ARBA00006594"/>
    </source>
</evidence>
<evidence type="ECO:0000256" key="3">
    <source>
        <dbReference type="ARBA" id="ARBA00022603"/>
    </source>
</evidence>
<dbReference type="InterPro" id="IPR012327">
    <property type="entry name" value="MeTrfase_D12"/>
</dbReference>
<dbReference type="PANTHER" id="PTHR30481:SF3">
    <property type="entry name" value="DNA ADENINE METHYLASE"/>
    <property type="match status" value="1"/>
</dbReference>
<evidence type="ECO:0000256" key="5">
    <source>
        <dbReference type="ARBA" id="ARBA00022691"/>
    </source>
</evidence>
<evidence type="ECO:0000256" key="2">
    <source>
        <dbReference type="ARBA" id="ARBA00011900"/>
    </source>
</evidence>
<sequence length="251" mass="29447">MVKRYENLFPSEYRTYIEPFVGSGAVFFHLNPEAAILSDKNKELINSYHAIKKDWRLVYAHLKNHNKNHSKDYYYKIRGSKPRSEFTKAARLIYLNRTCWNGLYRVNCKGEFNVPIGTKTNVILDTDNFHLISVTLSNTELLSDDFQNVIDKAQTDDFLFVDPPYTVKHKNNGFLKYNETLFSWEDQVRLKESLLQANSRKAKILLTNANHKSIINLYKNYFNIRTLTRKSIIAGQPRFRNNCEELVATNY</sequence>
<protein>
    <recommendedName>
        <fullName evidence="2">site-specific DNA-methyltransferase (adenine-specific)</fullName>
        <ecNumber evidence="2">2.1.1.72</ecNumber>
    </recommendedName>
</protein>
<dbReference type="SUPFAM" id="SSF53335">
    <property type="entry name" value="S-adenosyl-L-methionine-dependent methyltransferases"/>
    <property type="match status" value="1"/>
</dbReference>
<name>A8ZVS2_DESOH</name>
<comment type="similarity">
    <text evidence="1">Belongs to the N(4)/N(6)-methyltransferase family.</text>
</comment>
<dbReference type="GO" id="GO:0009307">
    <property type="term" value="P:DNA restriction-modification system"/>
    <property type="evidence" value="ECO:0007669"/>
    <property type="project" value="InterPro"/>
</dbReference>
<gene>
    <name evidence="7" type="ordered locus">Dole_0821</name>
</gene>
<dbReference type="InterPro" id="IPR029063">
    <property type="entry name" value="SAM-dependent_MTases_sf"/>
</dbReference>
<dbReference type="GO" id="GO:0006298">
    <property type="term" value="P:mismatch repair"/>
    <property type="evidence" value="ECO:0007669"/>
    <property type="project" value="TreeGrafter"/>
</dbReference>
<evidence type="ECO:0000256" key="4">
    <source>
        <dbReference type="ARBA" id="ARBA00022679"/>
    </source>
</evidence>
<dbReference type="STRING" id="96561.Dole_0821"/>
<dbReference type="InterPro" id="IPR023095">
    <property type="entry name" value="Ade_MeTrfase_dom_2"/>
</dbReference>
<dbReference type="PRINTS" id="PR00505">
    <property type="entry name" value="D12N6MTFRASE"/>
</dbReference>
<proteinExistence type="inferred from homology"/>
<dbReference type="InterPro" id="IPR012263">
    <property type="entry name" value="M_m6A_EcoRV"/>
</dbReference>
<dbReference type="GO" id="GO:0043565">
    <property type="term" value="F:sequence-specific DNA binding"/>
    <property type="evidence" value="ECO:0007669"/>
    <property type="project" value="TreeGrafter"/>
</dbReference>
<keyword evidence="5" id="KW-0949">S-adenosyl-L-methionine</keyword>
<dbReference type="Gene3D" id="3.40.50.150">
    <property type="entry name" value="Vaccinia Virus protein VP39"/>
    <property type="match status" value="1"/>
</dbReference>
<dbReference type="Gene3D" id="1.10.1020.10">
    <property type="entry name" value="Adenine-specific Methyltransferase, Domain 2"/>
    <property type="match status" value="1"/>
</dbReference>
<dbReference type="KEGG" id="dol:Dole_0821"/>
<dbReference type="AlphaFoldDB" id="A8ZVS2"/>
<reference evidence="7 8" key="1">
    <citation type="submission" date="2007-10" db="EMBL/GenBank/DDBJ databases">
        <title>Complete sequence of Desulfococcus oleovorans Hxd3.</title>
        <authorList>
            <consortium name="US DOE Joint Genome Institute"/>
            <person name="Copeland A."/>
            <person name="Lucas S."/>
            <person name="Lapidus A."/>
            <person name="Barry K."/>
            <person name="Glavina del Rio T."/>
            <person name="Dalin E."/>
            <person name="Tice H."/>
            <person name="Pitluck S."/>
            <person name="Kiss H."/>
            <person name="Brettin T."/>
            <person name="Bruce D."/>
            <person name="Detter J.C."/>
            <person name="Han C."/>
            <person name="Schmutz J."/>
            <person name="Larimer F."/>
            <person name="Land M."/>
            <person name="Hauser L."/>
            <person name="Kyrpides N."/>
            <person name="Kim E."/>
            <person name="Wawrik B."/>
            <person name="Richardson P."/>
        </authorList>
    </citation>
    <scope>NUCLEOTIDE SEQUENCE [LARGE SCALE GENOMIC DNA]</scope>
    <source>
        <strain evidence="8">DSM 6200 / JCM 39069 / Hxd3</strain>
    </source>
</reference>
<dbReference type="GO" id="GO:1904047">
    <property type="term" value="F:S-adenosyl-L-methionine binding"/>
    <property type="evidence" value="ECO:0007669"/>
    <property type="project" value="TreeGrafter"/>
</dbReference>
<evidence type="ECO:0000313" key="8">
    <source>
        <dbReference type="Proteomes" id="UP000008561"/>
    </source>
</evidence>
<dbReference type="GO" id="GO:0009007">
    <property type="term" value="F:site-specific DNA-methyltransferase (adenine-specific) activity"/>
    <property type="evidence" value="ECO:0007669"/>
    <property type="project" value="UniProtKB-EC"/>
</dbReference>
<dbReference type="PANTHER" id="PTHR30481">
    <property type="entry name" value="DNA ADENINE METHYLASE"/>
    <property type="match status" value="1"/>
</dbReference>